<dbReference type="EMBL" id="CCKQ01002058">
    <property type="protein sequence ID" value="CDW73153.1"/>
    <property type="molecule type" value="Genomic_DNA"/>
</dbReference>
<feature type="compositionally biased region" description="Low complexity" evidence="1">
    <location>
        <begin position="196"/>
        <end position="210"/>
    </location>
</feature>
<evidence type="ECO:0000256" key="1">
    <source>
        <dbReference type="SAM" id="MobiDB-lite"/>
    </source>
</evidence>
<accession>A0A077ZTD1</accession>
<sequence>MENQQAAFSQSVRQQQYFGLVDQQVLDQLGQKLKLQNGSIARAKVPAINMAALRKNKLTLPSIILKKRQINFDGGDNQSKKLPDIIPTIQVQNQNSAHSRHSSQSSSRNIMTDDLLRKSSLFRRDMRKLNIMKEVKVLLENKQRMDILSPARHKLNSPIQPEGFQGIGGQYRFPFHRRASLGEEIMKPTIPQLVNSQPSSPSRQQQIQTSHSSFKSPRISMSRLGSHHIIDGDRWSVKNNMPVKANNHKIFQDQFMKIIENSYMLNDSNSVSMMQKDTAVATTSEDNSQNLQESKYYSQILNEDIFQQTFEQLVDDNEQILEVCEEGEQSPNEVDGWFLNTIAEVAKQKNLKEELKEPDLGYFLDECKRTQEYEMQQTLSDIITLIKSKNIINFVDNIEKNPSNSTRTGGILQQRSQNSSNNLNYNLNSQDVIISEMENFFIEMEDRSSSFQKPSGTDKKVVSKNKVFQ</sequence>
<keyword evidence="3" id="KW-1185">Reference proteome</keyword>
<gene>
    <name evidence="2" type="primary">Contig1021.g1111</name>
    <name evidence="2" type="ORF">STYLEM_2129</name>
</gene>
<evidence type="ECO:0000313" key="2">
    <source>
        <dbReference type="EMBL" id="CDW73153.1"/>
    </source>
</evidence>
<feature type="compositionally biased region" description="Low complexity" evidence="1">
    <location>
        <begin position="92"/>
        <end position="109"/>
    </location>
</feature>
<evidence type="ECO:0000313" key="3">
    <source>
        <dbReference type="Proteomes" id="UP000039865"/>
    </source>
</evidence>
<feature type="region of interest" description="Disordered" evidence="1">
    <location>
        <begin position="447"/>
        <end position="469"/>
    </location>
</feature>
<organism evidence="2 3">
    <name type="scientific">Stylonychia lemnae</name>
    <name type="common">Ciliate</name>
    <dbReference type="NCBI Taxonomy" id="5949"/>
    <lineage>
        <taxon>Eukaryota</taxon>
        <taxon>Sar</taxon>
        <taxon>Alveolata</taxon>
        <taxon>Ciliophora</taxon>
        <taxon>Intramacronucleata</taxon>
        <taxon>Spirotrichea</taxon>
        <taxon>Stichotrichia</taxon>
        <taxon>Sporadotrichida</taxon>
        <taxon>Oxytrichidae</taxon>
        <taxon>Stylonychinae</taxon>
        <taxon>Stylonychia</taxon>
    </lineage>
</organism>
<name>A0A077ZTD1_STYLE</name>
<protein>
    <submittedName>
        <fullName evidence="2">Uncharacterized protein</fullName>
    </submittedName>
</protein>
<reference evidence="2 3" key="1">
    <citation type="submission" date="2014-06" db="EMBL/GenBank/DDBJ databases">
        <authorList>
            <person name="Swart Estienne"/>
        </authorList>
    </citation>
    <scope>NUCLEOTIDE SEQUENCE [LARGE SCALE GENOMIC DNA]</scope>
    <source>
        <strain evidence="2 3">130c</strain>
    </source>
</reference>
<proteinExistence type="predicted"/>
<feature type="region of interest" description="Disordered" evidence="1">
    <location>
        <begin position="92"/>
        <end position="112"/>
    </location>
</feature>
<dbReference type="InParanoid" id="A0A077ZTD1"/>
<dbReference type="AlphaFoldDB" id="A0A077ZTD1"/>
<feature type="region of interest" description="Disordered" evidence="1">
    <location>
        <begin position="193"/>
        <end position="218"/>
    </location>
</feature>
<dbReference type="Proteomes" id="UP000039865">
    <property type="component" value="Unassembled WGS sequence"/>
</dbReference>